<evidence type="ECO:0000313" key="2">
    <source>
        <dbReference type="EMBL" id="WIA10700.1"/>
    </source>
</evidence>
<protein>
    <recommendedName>
        <fullName evidence="4">FAST kinase leucine-rich domain-containing protein</fullName>
    </recommendedName>
</protein>
<evidence type="ECO:0000256" key="1">
    <source>
        <dbReference type="SAM" id="MobiDB-lite"/>
    </source>
</evidence>
<dbReference type="EMBL" id="CP126209">
    <property type="protein sequence ID" value="WIA10700.1"/>
    <property type="molecule type" value="Genomic_DNA"/>
</dbReference>
<evidence type="ECO:0000313" key="3">
    <source>
        <dbReference type="Proteomes" id="UP001244341"/>
    </source>
</evidence>
<feature type="region of interest" description="Disordered" evidence="1">
    <location>
        <begin position="1"/>
        <end position="25"/>
    </location>
</feature>
<keyword evidence="3" id="KW-1185">Reference proteome</keyword>
<evidence type="ECO:0008006" key="4">
    <source>
        <dbReference type="Google" id="ProtNLM"/>
    </source>
</evidence>
<reference evidence="2 3" key="1">
    <citation type="submission" date="2023-05" db="EMBL/GenBank/DDBJ databases">
        <title>A 100% complete, gapless, phased diploid assembly of the Scenedesmus obliquus UTEX 3031 genome.</title>
        <authorList>
            <person name="Biondi T.C."/>
            <person name="Hanschen E.R."/>
            <person name="Kwon T."/>
            <person name="Eng W."/>
            <person name="Kruse C.P.S."/>
            <person name="Koehler S.I."/>
            <person name="Kunde Y."/>
            <person name="Gleasner C.D."/>
            <person name="You Mak K.T."/>
            <person name="Polle J."/>
            <person name="Hovde B.T."/>
            <person name="Starkenburg S.R."/>
        </authorList>
    </citation>
    <scope>NUCLEOTIDE SEQUENCE [LARGE SCALE GENOMIC DNA]</scope>
    <source>
        <strain evidence="2 3">DOE0152z</strain>
    </source>
</reference>
<dbReference type="Proteomes" id="UP001244341">
    <property type="component" value="Chromosome 2b"/>
</dbReference>
<gene>
    <name evidence="2" type="ORF">OEZ85_010880</name>
</gene>
<accession>A0ABY8TP04</accession>
<feature type="compositionally biased region" description="Low complexity" evidence="1">
    <location>
        <begin position="1"/>
        <end position="19"/>
    </location>
</feature>
<name>A0ABY8TP04_TETOB</name>
<organism evidence="2 3">
    <name type="scientific">Tetradesmus obliquus</name>
    <name type="common">Green alga</name>
    <name type="synonym">Acutodesmus obliquus</name>
    <dbReference type="NCBI Taxonomy" id="3088"/>
    <lineage>
        <taxon>Eukaryota</taxon>
        <taxon>Viridiplantae</taxon>
        <taxon>Chlorophyta</taxon>
        <taxon>core chlorophytes</taxon>
        <taxon>Chlorophyceae</taxon>
        <taxon>CS clade</taxon>
        <taxon>Sphaeropleales</taxon>
        <taxon>Scenedesmaceae</taxon>
        <taxon>Tetradesmus</taxon>
    </lineage>
</organism>
<proteinExistence type="predicted"/>
<sequence length="493" mass="53424">MQQLSSSKGRAAAAASQPGPRRPRSIAAAALKRAKQYVARKELQNAAKHEYLKQVYEAADSIESDHLVFELKPSSPRLQAQQQQHAATAELNSQLAQQIPALADWQQLQGFLQQHGSVLNFLAVTAVASQAAVLYKELGPPPEPECAMLLQELSALLLQASSWFQPAHFAAAAAAMCSCGVTDAAFWENLVAAAEHKVGALSFAQLAQMLTALAMVGFVPDLPWVERCHRQASKHLHAAAPGDVCALVWAWGELGYTPRDILFLNQVKIITRRAFDAQELSGPQLVHLMHGLARMPKYAPNAGWLAALCERMKPLLQQVSPGDTVDLLLLGFKPHPQLLHQLLTALQRGLHLLSSQDLADVGWALCTLKHRPGAAWLKVYLHQAASKAGYMSEQALTDMLWALACFAAEPDTEWLKQVLLAAGKLQLTSRNAAVMLWALQQLGFQPQAEGWGLQQGAAGQEVQAAVAGLLQSVLQAEGDGQQQQQQQQLALAG</sequence>